<comment type="caution">
    <text evidence="2">The sequence shown here is derived from an EMBL/GenBank/DDBJ whole genome shotgun (WGS) entry which is preliminary data.</text>
</comment>
<dbReference type="Proteomes" id="UP000590068">
    <property type="component" value="Unassembled WGS sequence"/>
</dbReference>
<protein>
    <submittedName>
        <fullName evidence="2">Uncharacterized protein</fullName>
    </submittedName>
</protein>
<accession>A0AAP8SVY9</accession>
<evidence type="ECO:0000313" key="4">
    <source>
        <dbReference type="Proteomes" id="UP000590068"/>
    </source>
</evidence>
<evidence type="ECO:0000313" key="2">
    <source>
        <dbReference type="EMBL" id="PMP07443.1"/>
    </source>
</evidence>
<gene>
    <name evidence="2" type="ORF">BCS93_15930</name>
    <name evidence="1" type="ORF">HJ568_14640</name>
</gene>
<dbReference type="RefSeq" id="WP_102443606.1">
    <property type="nucleotide sequence ID" value="NZ_JABBXC010000032.1"/>
</dbReference>
<reference evidence="1 4" key="4">
    <citation type="submission" date="2020-04" db="EMBL/GenBank/DDBJ databases">
        <title>WGS-Seq of Vibrio isolated by the O'Toole Lab.</title>
        <authorList>
            <person name="Mckone K.P."/>
            <person name="Whitaker R."/>
            <person name="Sevigney J.L."/>
            <person name="Herring J.B."/>
            <person name="O'Toole G."/>
        </authorList>
    </citation>
    <scope>NUCLEOTIDE SEQUENCE [LARGE SCALE GENOMIC DNA]</scope>
    <source>
        <strain evidence="1 4">BS_02</strain>
    </source>
</reference>
<dbReference type="AlphaFoldDB" id="A0AAP8SVY9"/>
<proteinExistence type="predicted"/>
<dbReference type="Proteomes" id="UP000235611">
    <property type="component" value="Unassembled WGS sequence"/>
</dbReference>
<reference evidence="2" key="3">
    <citation type="journal article" date="2018" name="Nature">
        <title>A major lineage of non-tailed dsDNA viruses as unrecognized killers of marine bacteria.</title>
        <authorList>
            <person name="Kauffman K.M."/>
            <person name="Hussain F.A."/>
            <person name="Yang J."/>
            <person name="Arevalo P."/>
            <person name="Brown J.M."/>
            <person name="Chang W.K."/>
            <person name="VanInsberghe D."/>
            <person name="Elsherbini J."/>
            <person name="Sharma R.S."/>
            <person name="Cutler M.B."/>
            <person name="Kelly L."/>
            <person name="Polz M.F."/>
        </authorList>
    </citation>
    <scope>NUCLEOTIDE SEQUENCE</scope>
    <source>
        <strain evidence="2">10N.222.49.A5</strain>
    </source>
</reference>
<name>A0AAP8SVY9_9VIBR</name>
<dbReference type="EMBL" id="MDBO01000107">
    <property type="protein sequence ID" value="PMP07443.1"/>
    <property type="molecule type" value="Genomic_DNA"/>
</dbReference>
<keyword evidence="4" id="KW-1185">Reference proteome</keyword>
<organism evidence="2 3">
    <name type="scientific">Vibrio breoganii</name>
    <dbReference type="NCBI Taxonomy" id="553239"/>
    <lineage>
        <taxon>Bacteria</taxon>
        <taxon>Pseudomonadati</taxon>
        <taxon>Pseudomonadota</taxon>
        <taxon>Gammaproteobacteria</taxon>
        <taxon>Vibrionales</taxon>
        <taxon>Vibrionaceae</taxon>
        <taxon>Vibrio</taxon>
    </lineage>
</organism>
<evidence type="ECO:0000313" key="3">
    <source>
        <dbReference type="Proteomes" id="UP000235611"/>
    </source>
</evidence>
<evidence type="ECO:0000313" key="1">
    <source>
        <dbReference type="EMBL" id="NMR71189.1"/>
    </source>
</evidence>
<reference evidence="3" key="1">
    <citation type="submission" date="2016-07" db="EMBL/GenBank/DDBJ databases">
        <title>Nontailed viruses are major unrecognized killers of bacteria in the ocean.</title>
        <authorList>
            <person name="Kauffman K."/>
            <person name="Hussain F."/>
            <person name="Yang J."/>
            <person name="Arevalo P."/>
            <person name="Brown J."/>
            <person name="Cutler M."/>
            <person name="Kelly L."/>
            <person name="Polz M.F."/>
        </authorList>
    </citation>
    <scope>NUCLEOTIDE SEQUENCE [LARGE SCALE GENOMIC DNA]</scope>
    <source>
        <strain evidence="3">10N.222.49.A5</strain>
    </source>
</reference>
<dbReference type="EMBL" id="JABCJR010000030">
    <property type="protein sequence ID" value="NMR71189.1"/>
    <property type="molecule type" value="Genomic_DNA"/>
</dbReference>
<sequence length="444" mass="50869">MIWSTLGQKLFHNRVSSISNDVRNYTLNLLHHYVIKTAIERELEISKALSAEVERLDSYAFKQSCLIHFENLFVYSMLEASETVDTKGVLGASKARIQLNANESPRLFFTNAQKGQLLIRQLTLGVSGRYKTPFTEMGLFDKEYRYHLPEYETQWQQTQDFIKNNHKLNALAEHLIVHLSALISQPNKQPEITWLAVDKSIVSGYAECFATAQVVGQQSKQFWLTMSRLDQNAAGSIYQVLNNQLQIVHPQQIIESAILSQSDEHEKKNLTDICFVEPLLAECDLLFTLLMSERDQSFEQAYQTYRLLGRDVDSIVSIARQLSDQPAVTMVFKGMAYQRYQQLLTLGGLDASSTLKSFTALVESLLKYHQSIMNSRGQSAWVDVTSEQTYRCNVKLKKIPAAEERPYKQWFNRYYMDEFNNLISGLEGTMNMKFPSDTKEVGDA</sequence>
<reference evidence="2" key="2">
    <citation type="submission" date="2016-07" db="EMBL/GenBank/DDBJ databases">
        <authorList>
            <person name="Kauffman K."/>
            <person name="Arevalo P."/>
            <person name="Polz M.F."/>
        </authorList>
    </citation>
    <scope>NUCLEOTIDE SEQUENCE</scope>
    <source>
        <strain evidence="2">10N.222.49.A5</strain>
    </source>
</reference>